<reference evidence="2 3" key="1">
    <citation type="submission" date="2018-03" db="EMBL/GenBank/DDBJ databases">
        <title>Genomic Encyclopedia of Type Strains, Phase III (KMG-III): the genomes of soil and plant-associated and newly described type strains.</title>
        <authorList>
            <person name="Whitman W."/>
        </authorList>
    </citation>
    <scope>NUCLEOTIDE SEQUENCE [LARGE SCALE GENOMIC DNA]</scope>
    <source>
        <strain evidence="2 3">CGMCC 4.7125</strain>
    </source>
</reference>
<dbReference type="InterPro" id="IPR049244">
    <property type="entry name" value="DUF6879"/>
</dbReference>
<dbReference type="AlphaFoldDB" id="A0A2T0LXE8"/>
<dbReference type="Proteomes" id="UP000238362">
    <property type="component" value="Unassembled WGS sequence"/>
</dbReference>
<keyword evidence="3" id="KW-1185">Reference proteome</keyword>
<sequence>MGEAVSVEQFDQLYTDFERSVWRWEAQPAYHEPGEAEPFRRWQAGEPDDLAWLADWLDILRAATAAGRSFQRVRLCHEPPTEYQRWGLTIVPANIDAGEDVRIMTESRARELGMPDYDFCLFDDRTVARMHFGGHGMTGAEIITEPDAVAQHRRWRDLAQEHAVTLEAYLAKLR</sequence>
<gene>
    <name evidence="2" type="ORF">B0I33_104513</name>
</gene>
<evidence type="ECO:0000259" key="1">
    <source>
        <dbReference type="Pfam" id="PF21806"/>
    </source>
</evidence>
<dbReference type="OrthoDB" id="3821358at2"/>
<comment type="caution">
    <text evidence="2">The sequence shown here is derived from an EMBL/GenBank/DDBJ whole genome shotgun (WGS) entry which is preliminary data.</text>
</comment>
<organism evidence="2 3">
    <name type="scientific">Prauserella shujinwangii</name>
    <dbReference type="NCBI Taxonomy" id="1453103"/>
    <lineage>
        <taxon>Bacteria</taxon>
        <taxon>Bacillati</taxon>
        <taxon>Actinomycetota</taxon>
        <taxon>Actinomycetes</taxon>
        <taxon>Pseudonocardiales</taxon>
        <taxon>Pseudonocardiaceae</taxon>
        <taxon>Prauserella</taxon>
    </lineage>
</organism>
<proteinExistence type="predicted"/>
<dbReference type="EMBL" id="PVNH01000004">
    <property type="protein sequence ID" value="PRX48695.1"/>
    <property type="molecule type" value="Genomic_DNA"/>
</dbReference>
<dbReference type="RefSeq" id="WP_106178751.1">
    <property type="nucleotide sequence ID" value="NZ_PVNH01000004.1"/>
</dbReference>
<protein>
    <recommendedName>
        <fullName evidence="1">DUF6879 domain-containing protein</fullName>
    </recommendedName>
</protein>
<feature type="domain" description="DUF6879" evidence="1">
    <location>
        <begin position="8"/>
        <end position="170"/>
    </location>
</feature>
<evidence type="ECO:0000313" key="2">
    <source>
        <dbReference type="EMBL" id="PRX48695.1"/>
    </source>
</evidence>
<evidence type="ECO:0000313" key="3">
    <source>
        <dbReference type="Proteomes" id="UP000238362"/>
    </source>
</evidence>
<name>A0A2T0LXE8_9PSEU</name>
<dbReference type="Pfam" id="PF21806">
    <property type="entry name" value="DUF6879"/>
    <property type="match status" value="1"/>
</dbReference>
<accession>A0A2T0LXE8</accession>